<comment type="caution">
    <text evidence="2">The sequence shown here is derived from an EMBL/GenBank/DDBJ whole genome shotgun (WGS) entry which is preliminary data.</text>
</comment>
<reference evidence="3" key="1">
    <citation type="submission" date="2012-11" db="EMBL/GenBank/DDBJ databases">
        <authorList>
            <person name="Lucero-Rivera Y.E."/>
            <person name="Tovar-Ramirez D."/>
        </authorList>
    </citation>
    <scope>NUCLEOTIDE SEQUENCE [LARGE SCALE GENOMIC DNA]</scope>
    <source>
        <strain evidence="3">Araruama</strain>
    </source>
</reference>
<evidence type="ECO:0000256" key="1">
    <source>
        <dbReference type="SAM" id="Phobius"/>
    </source>
</evidence>
<feature type="transmembrane region" description="Helical" evidence="1">
    <location>
        <begin position="7"/>
        <end position="27"/>
    </location>
</feature>
<dbReference type="Proteomes" id="UP000189670">
    <property type="component" value="Unassembled WGS sequence"/>
</dbReference>
<dbReference type="EMBL" id="ATBP01000041">
    <property type="protein sequence ID" value="ETR73732.1"/>
    <property type="molecule type" value="Genomic_DNA"/>
</dbReference>
<keyword evidence="1" id="KW-1133">Transmembrane helix</keyword>
<dbReference type="PROSITE" id="PS00409">
    <property type="entry name" value="PROKAR_NTER_METHYL"/>
    <property type="match status" value="1"/>
</dbReference>
<dbReference type="AlphaFoldDB" id="A0A1V1PFN2"/>
<evidence type="ECO:0000313" key="2">
    <source>
        <dbReference type="EMBL" id="ETR73732.1"/>
    </source>
</evidence>
<accession>A0A1V1PFN2</accession>
<dbReference type="NCBIfam" id="TIGR02532">
    <property type="entry name" value="IV_pilin_GFxxxE"/>
    <property type="match status" value="1"/>
</dbReference>
<protein>
    <submittedName>
        <fullName evidence="2">General secretion pathway protein I</fullName>
    </submittedName>
</protein>
<sequence>MKSQKGFTLLEMMIAMSILTIAVVSIFKLQGQSVNMITSVRFYTQAPLLARLALSQFEAKLVAEDPDLDSDYGSFGDDFPGYEFNIVANEIEDIDEEFEFIIKYIKTVDVEVSWEALGISYFLHTTIFIDMI</sequence>
<dbReference type="Pfam" id="PF07963">
    <property type="entry name" value="N_methyl"/>
    <property type="match status" value="1"/>
</dbReference>
<organism evidence="2 3">
    <name type="scientific">Candidatus Magnetoglobus multicellularis str. Araruama</name>
    <dbReference type="NCBI Taxonomy" id="890399"/>
    <lineage>
        <taxon>Bacteria</taxon>
        <taxon>Pseudomonadati</taxon>
        <taxon>Thermodesulfobacteriota</taxon>
        <taxon>Desulfobacteria</taxon>
        <taxon>Desulfobacterales</taxon>
        <taxon>Desulfobacteraceae</taxon>
        <taxon>Candidatus Magnetoglobus</taxon>
    </lineage>
</organism>
<gene>
    <name evidence="2" type="ORF">OMM_06767</name>
</gene>
<name>A0A1V1PFN2_9BACT</name>
<proteinExistence type="predicted"/>
<keyword evidence="1" id="KW-0472">Membrane</keyword>
<evidence type="ECO:0000313" key="3">
    <source>
        <dbReference type="Proteomes" id="UP000189670"/>
    </source>
</evidence>
<keyword evidence="1" id="KW-0812">Transmembrane</keyword>
<dbReference type="InterPro" id="IPR012902">
    <property type="entry name" value="N_methyl_site"/>
</dbReference>